<keyword evidence="2" id="KW-1185">Reference proteome</keyword>
<accession>G9QLN1</accession>
<evidence type="ECO:0008006" key="3">
    <source>
        <dbReference type="Google" id="ProtNLM"/>
    </source>
</evidence>
<dbReference type="RefSeq" id="WP_003354286.1">
    <property type="nucleotide sequence ID" value="NZ_JH414755.1"/>
</dbReference>
<reference evidence="1 2" key="1">
    <citation type="submission" date="2011-09" db="EMBL/GenBank/DDBJ databases">
        <title>The Genome Sequence of Bacillus smithii 7_3_47FAA.</title>
        <authorList>
            <consortium name="The Broad Institute Genome Sequencing Platform"/>
            <person name="Earl A."/>
            <person name="Ward D."/>
            <person name="Feldgarden M."/>
            <person name="Gevers D."/>
            <person name="Daigneault M."/>
            <person name="Strauss J."/>
            <person name="Allen-Vercoe E."/>
            <person name="Young S.K."/>
            <person name="Zeng Q."/>
            <person name="Gargeya S."/>
            <person name="Fitzgerald M."/>
            <person name="Haas B."/>
            <person name="Abouelleil A."/>
            <person name="Alvarado L."/>
            <person name="Arachchi H.M."/>
            <person name="Berlin A."/>
            <person name="Brown A."/>
            <person name="Chapman S.B."/>
            <person name="Chen Z."/>
            <person name="Dunbar C."/>
            <person name="Freedman E."/>
            <person name="Gearin G."/>
            <person name="Goldberg J."/>
            <person name="Griggs A."/>
            <person name="Gujja S."/>
            <person name="Heiman D."/>
            <person name="Howarth C."/>
            <person name="Larson L."/>
            <person name="Lui A."/>
            <person name="MacDonald P.J.P."/>
            <person name="Montmayeur A."/>
            <person name="Murphy C."/>
            <person name="Neiman D."/>
            <person name="Pearson M."/>
            <person name="Priest M."/>
            <person name="Roberts A."/>
            <person name="Saif S."/>
            <person name="Shea T."/>
            <person name="Shenoy N."/>
            <person name="Sisk P."/>
            <person name="Stolte C."/>
            <person name="Sykes S."/>
            <person name="Wortman J."/>
            <person name="Nusbaum C."/>
            <person name="Birren B."/>
        </authorList>
    </citation>
    <scope>NUCLEOTIDE SEQUENCE [LARGE SCALE GENOMIC DNA]</scope>
    <source>
        <strain evidence="1 2">7_3_47FAA</strain>
    </source>
</reference>
<organism evidence="1 2">
    <name type="scientific">Bacillus smithii 7_3_47FAA</name>
    <dbReference type="NCBI Taxonomy" id="665952"/>
    <lineage>
        <taxon>Bacteria</taxon>
        <taxon>Bacillati</taxon>
        <taxon>Bacillota</taxon>
        <taxon>Bacilli</taxon>
        <taxon>Bacillales</taxon>
        <taxon>Bacillaceae</taxon>
        <taxon>Bacillus</taxon>
    </lineage>
</organism>
<dbReference type="Proteomes" id="UP000011747">
    <property type="component" value="Unassembled WGS sequence"/>
</dbReference>
<name>G9QLN1_9BACI</name>
<protein>
    <recommendedName>
        <fullName evidence="3">YugN-like family protein</fullName>
    </recommendedName>
</protein>
<comment type="caution">
    <text evidence="1">The sequence shown here is derived from an EMBL/GenBank/DDBJ whole genome shotgun (WGS) entry which is preliminary data.</text>
</comment>
<proteinExistence type="predicted"/>
<dbReference type="Gene3D" id="3.30.310.100">
    <property type="entry name" value="YugN-like"/>
    <property type="match status" value="1"/>
</dbReference>
<evidence type="ECO:0000313" key="1">
    <source>
        <dbReference type="EMBL" id="EHL77943.1"/>
    </source>
</evidence>
<dbReference type="SUPFAM" id="SSF160755">
    <property type="entry name" value="YugN-like"/>
    <property type="match status" value="1"/>
</dbReference>
<dbReference type="EMBL" id="ACWF01000103">
    <property type="protein sequence ID" value="EHL77943.1"/>
    <property type="molecule type" value="Genomic_DNA"/>
</dbReference>
<dbReference type="InterPro" id="IPR036491">
    <property type="entry name" value="YugN-like_sf"/>
</dbReference>
<gene>
    <name evidence="1" type="ORF">HMPREF1015_03124</name>
</gene>
<evidence type="ECO:0000313" key="2">
    <source>
        <dbReference type="Proteomes" id="UP000011747"/>
    </source>
</evidence>
<sequence length="134" mass="15307">MIQIPSKIEGRHYSLYNLEQSLKPKGFQIGGNWDYDHGSFDYKISDDEGYQFLRIPFTAVDGQLDSAGVTVKLGRPFLMNHVYQRGLDDYASSGNLAASFNQFSEPQEKDAEFPEEYIQFGKQLVRDIESLLID</sequence>
<dbReference type="AlphaFoldDB" id="G9QLN1"/>
<dbReference type="PATRIC" id="fig|665952.3.peg.1965"/>
<dbReference type="InterPro" id="IPR014967">
    <property type="entry name" value="Uncharacterised_YugN-like"/>
</dbReference>
<dbReference type="HOGENOM" id="CLU_1891976_0_0_9"/>
<dbReference type="Pfam" id="PF08868">
    <property type="entry name" value="YugN"/>
    <property type="match status" value="1"/>
</dbReference>
<dbReference type="GeneID" id="87582653"/>